<dbReference type="OrthoDB" id="27436at10239"/>
<proteinExistence type="predicted"/>
<keyword evidence="1" id="KW-1133">Transmembrane helix</keyword>
<keyword evidence="1" id="KW-0472">Membrane</keyword>
<dbReference type="EMBL" id="LN681542">
    <property type="protein sequence ID" value="CEK40853.1"/>
    <property type="molecule type" value="Genomic_DNA"/>
</dbReference>
<protein>
    <submittedName>
        <fullName evidence="2">Uncharacterized protein</fullName>
    </submittedName>
</protein>
<dbReference type="KEGG" id="vg:26647100"/>
<accession>A0A0A8WIH9</accession>
<organism evidence="2 3">
    <name type="scientific">Clostridium phage phiMMP03</name>
    <dbReference type="NCBI Taxonomy" id="1582157"/>
    <lineage>
        <taxon>Viruses</taxon>
        <taxon>Duplodnaviria</taxon>
        <taxon>Heunggongvirae</taxon>
        <taxon>Uroviricota</taxon>
        <taxon>Caudoviricetes</taxon>
        <taxon>Yongloolinvirus</taxon>
        <taxon>Yongloolinvirus MMP03</taxon>
    </lineage>
</organism>
<sequence length="56" mass="6310">MGSMDNFLLSILASLIASLIGYIVCRCIKNVKSHSTRGKSKSGWELGFKIKFRKFK</sequence>
<evidence type="ECO:0000256" key="1">
    <source>
        <dbReference type="SAM" id="Phobius"/>
    </source>
</evidence>
<dbReference type="Proteomes" id="UP000030737">
    <property type="component" value="Segment"/>
</dbReference>
<dbReference type="GeneID" id="26647100"/>
<dbReference type="RefSeq" id="YP_009214198.1">
    <property type="nucleotide sequence ID" value="NC_028959.1"/>
</dbReference>
<feature type="transmembrane region" description="Helical" evidence="1">
    <location>
        <begin position="6"/>
        <end position="25"/>
    </location>
</feature>
<name>A0A0A8WIH9_9CAUD</name>
<dbReference type="NCBIfam" id="NF047374">
    <property type="entry name" value="CD_typeI_toxin"/>
    <property type="match status" value="1"/>
</dbReference>
<evidence type="ECO:0000313" key="3">
    <source>
        <dbReference type="Proteomes" id="UP000030737"/>
    </source>
</evidence>
<gene>
    <name evidence="2" type="ORF">PHIMMP03_20018</name>
</gene>
<reference evidence="2 3" key="1">
    <citation type="submission" date="2014-12" db="EMBL/GenBank/DDBJ databases">
        <title>Whole Genome Sequence and Molecular Characterization of Siphoviridae / Myoviridae Phage Infecting Clostridium difficile.</title>
        <authorList>
            <person name="Monot M."/>
        </authorList>
    </citation>
    <scope>NUCLEOTIDE SEQUENCE [LARGE SCALE GENOMIC DNA]</scope>
</reference>
<evidence type="ECO:0000313" key="2">
    <source>
        <dbReference type="EMBL" id="CEK40853.1"/>
    </source>
</evidence>
<keyword evidence="3" id="KW-1185">Reference proteome</keyword>
<keyword evidence="1" id="KW-0812">Transmembrane</keyword>